<keyword evidence="6" id="KW-1185">Reference proteome</keyword>
<evidence type="ECO:0000313" key="5">
    <source>
        <dbReference type="EMBL" id="MBB6669302.1"/>
    </source>
</evidence>
<proteinExistence type="predicted"/>
<accession>A0A7X0RKT6</accession>
<evidence type="ECO:0000256" key="3">
    <source>
        <dbReference type="ARBA" id="ARBA00023163"/>
    </source>
</evidence>
<dbReference type="PANTHER" id="PTHR33204">
    <property type="entry name" value="TRANSCRIPTIONAL REGULATOR, MARR FAMILY"/>
    <property type="match status" value="1"/>
</dbReference>
<gene>
    <name evidence="5" type="ORF">H7C19_01225</name>
</gene>
<name>A0A7X0RKT6_9BACL</name>
<evidence type="ECO:0000313" key="6">
    <source>
        <dbReference type="Proteomes" id="UP000547209"/>
    </source>
</evidence>
<dbReference type="InterPro" id="IPR011991">
    <property type="entry name" value="ArsR-like_HTH"/>
</dbReference>
<dbReference type="RefSeq" id="WP_185140991.1">
    <property type="nucleotide sequence ID" value="NZ_JACJVP010000001.1"/>
</dbReference>
<dbReference type="GO" id="GO:0003677">
    <property type="term" value="F:DNA binding"/>
    <property type="evidence" value="ECO:0007669"/>
    <property type="project" value="UniProtKB-KW"/>
</dbReference>
<keyword evidence="1" id="KW-0805">Transcription regulation</keyword>
<evidence type="ECO:0000256" key="2">
    <source>
        <dbReference type="ARBA" id="ARBA00023125"/>
    </source>
</evidence>
<sequence>MYNIPAEATLEVIGGKWKLLILCHLNCGSGPLRTGELRRNIPDITQKVLTQQLRELEEDGIIIKTIYNQVPPKVVYELSELGMSLKSLLDQLGEWGGHYMKQFGRISSCSEGQINSFNSLGKM</sequence>
<reference evidence="5 6" key="1">
    <citation type="submission" date="2020-08" db="EMBL/GenBank/DDBJ databases">
        <title>Cohnella phylogeny.</title>
        <authorList>
            <person name="Dunlap C."/>
        </authorList>
    </citation>
    <scope>NUCLEOTIDE SEQUENCE [LARGE SCALE GENOMIC DNA]</scope>
    <source>
        <strain evidence="5 6">DSM 28246</strain>
    </source>
</reference>
<dbReference type="AlphaFoldDB" id="A0A7X0RKT6"/>
<feature type="domain" description="HTH hxlR-type" evidence="4">
    <location>
        <begin position="4"/>
        <end position="104"/>
    </location>
</feature>
<dbReference type="InterPro" id="IPR002577">
    <property type="entry name" value="HTH_HxlR"/>
</dbReference>
<keyword evidence="2" id="KW-0238">DNA-binding</keyword>
<dbReference type="InterPro" id="IPR036390">
    <property type="entry name" value="WH_DNA-bd_sf"/>
</dbReference>
<evidence type="ECO:0000256" key="1">
    <source>
        <dbReference type="ARBA" id="ARBA00023015"/>
    </source>
</evidence>
<dbReference type="SUPFAM" id="SSF46785">
    <property type="entry name" value="Winged helix' DNA-binding domain"/>
    <property type="match status" value="1"/>
</dbReference>
<protein>
    <submittedName>
        <fullName evidence="5">Helix-turn-helix transcriptional regulator</fullName>
    </submittedName>
</protein>
<dbReference type="CDD" id="cd00090">
    <property type="entry name" value="HTH_ARSR"/>
    <property type="match status" value="1"/>
</dbReference>
<dbReference type="Proteomes" id="UP000547209">
    <property type="component" value="Unassembled WGS sequence"/>
</dbReference>
<dbReference type="PANTHER" id="PTHR33204:SF29">
    <property type="entry name" value="TRANSCRIPTIONAL REGULATOR"/>
    <property type="match status" value="1"/>
</dbReference>
<dbReference type="Gene3D" id="1.10.10.10">
    <property type="entry name" value="Winged helix-like DNA-binding domain superfamily/Winged helix DNA-binding domain"/>
    <property type="match status" value="1"/>
</dbReference>
<dbReference type="PROSITE" id="PS51118">
    <property type="entry name" value="HTH_HXLR"/>
    <property type="match status" value="1"/>
</dbReference>
<comment type="caution">
    <text evidence="5">The sequence shown here is derived from an EMBL/GenBank/DDBJ whole genome shotgun (WGS) entry which is preliminary data.</text>
</comment>
<organism evidence="5 6">
    <name type="scientific">Cohnella nanjingensis</name>
    <dbReference type="NCBI Taxonomy" id="1387779"/>
    <lineage>
        <taxon>Bacteria</taxon>
        <taxon>Bacillati</taxon>
        <taxon>Bacillota</taxon>
        <taxon>Bacilli</taxon>
        <taxon>Bacillales</taxon>
        <taxon>Paenibacillaceae</taxon>
        <taxon>Cohnella</taxon>
    </lineage>
</organism>
<evidence type="ECO:0000259" key="4">
    <source>
        <dbReference type="PROSITE" id="PS51118"/>
    </source>
</evidence>
<dbReference type="Pfam" id="PF01638">
    <property type="entry name" value="HxlR"/>
    <property type="match status" value="1"/>
</dbReference>
<dbReference type="EMBL" id="JACJVP010000001">
    <property type="protein sequence ID" value="MBB6669302.1"/>
    <property type="molecule type" value="Genomic_DNA"/>
</dbReference>
<keyword evidence="3" id="KW-0804">Transcription</keyword>
<dbReference type="InterPro" id="IPR036388">
    <property type="entry name" value="WH-like_DNA-bd_sf"/>
</dbReference>